<evidence type="ECO:0000256" key="1">
    <source>
        <dbReference type="SAM" id="MobiDB-lite"/>
    </source>
</evidence>
<sequence>MLVSASAEPPLHAAVATAASAAAPPPMNVRRSMLRPPRLLSGNETARRPHGFPRECHSCVTVEGDTKKAGTFMCSPRKRSVT</sequence>
<accession>A0ABN3LAM7</accession>
<dbReference type="Proteomes" id="UP001501777">
    <property type="component" value="Unassembled WGS sequence"/>
</dbReference>
<evidence type="ECO:0000313" key="2">
    <source>
        <dbReference type="EMBL" id="GAA2480752.1"/>
    </source>
</evidence>
<name>A0ABN3LAM7_STRLO</name>
<keyword evidence="3" id="KW-1185">Reference proteome</keyword>
<evidence type="ECO:0008006" key="4">
    <source>
        <dbReference type="Google" id="ProtNLM"/>
    </source>
</evidence>
<feature type="region of interest" description="Disordered" evidence="1">
    <location>
        <begin position="18"/>
        <end position="53"/>
    </location>
</feature>
<protein>
    <recommendedName>
        <fullName evidence="4">Secreted protein</fullName>
    </recommendedName>
</protein>
<reference evidence="2 3" key="1">
    <citation type="journal article" date="2019" name="Int. J. Syst. Evol. Microbiol.">
        <title>The Global Catalogue of Microorganisms (GCM) 10K type strain sequencing project: providing services to taxonomists for standard genome sequencing and annotation.</title>
        <authorList>
            <consortium name="The Broad Institute Genomics Platform"/>
            <consortium name="The Broad Institute Genome Sequencing Center for Infectious Disease"/>
            <person name="Wu L."/>
            <person name="Ma J."/>
        </authorList>
    </citation>
    <scope>NUCLEOTIDE SEQUENCE [LARGE SCALE GENOMIC DNA]</scope>
    <source>
        <strain evidence="2 3">JCM 4395</strain>
    </source>
</reference>
<feature type="compositionally biased region" description="Low complexity" evidence="1">
    <location>
        <begin position="30"/>
        <end position="41"/>
    </location>
</feature>
<proteinExistence type="predicted"/>
<gene>
    <name evidence="2" type="ORF">GCM10010276_16820</name>
</gene>
<comment type="caution">
    <text evidence="2">The sequence shown here is derived from an EMBL/GenBank/DDBJ whole genome shotgun (WGS) entry which is preliminary data.</text>
</comment>
<evidence type="ECO:0000313" key="3">
    <source>
        <dbReference type="Proteomes" id="UP001501777"/>
    </source>
</evidence>
<organism evidence="2 3">
    <name type="scientific">Streptomyces longisporus</name>
    <dbReference type="NCBI Taxonomy" id="1948"/>
    <lineage>
        <taxon>Bacteria</taxon>
        <taxon>Bacillati</taxon>
        <taxon>Actinomycetota</taxon>
        <taxon>Actinomycetes</taxon>
        <taxon>Kitasatosporales</taxon>
        <taxon>Streptomycetaceae</taxon>
        <taxon>Streptomyces</taxon>
    </lineage>
</organism>
<dbReference type="EMBL" id="BAAASG010000005">
    <property type="protein sequence ID" value="GAA2480752.1"/>
    <property type="molecule type" value="Genomic_DNA"/>
</dbReference>